<dbReference type="Gene3D" id="3.40.50.300">
    <property type="entry name" value="P-loop containing nucleotide triphosphate hydrolases"/>
    <property type="match status" value="1"/>
</dbReference>
<dbReference type="Proteomes" id="UP001497525">
    <property type="component" value="Unassembled WGS sequence"/>
</dbReference>
<dbReference type="GO" id="GO:0005829">
    <property type="term" value="C:cytosol"/>
    <property type="evidence" value="ECO:0007669"/>
    <property type="project" value="TreeGrafter"/>
</dbReference>
<organism evidence="9 10">
    <name type="scientific">Calicophoron daubneyi</name>
    <name type="common">Rumen fluke</name>
    <name type="synonym">Paramphistomum daubneyi</name>
    <dbReference type="NCBI Taxonomy" id="300641"/>
    <lineage>
        <taxon>Eukaryota</taxon>
        <taxon>Metazoa</taxon>
        <taxon>Spiralia</taxon>
        <taxon>Lophotrochozoa</taxon>
        <taxon>Platyhelminthes</taxon>
        <taxon>Trematoda</taxon>
        <taxon>Digenea</taxon>
        <taxon>Plagiorchiida</taxon>
        <taxon>Pronocephalata</taxon>
        <taxon>Paramphistomoidea</taxon>
        <taxon>Paramphistomidae</taxon>
        <taxon>Calicophoron</taxon>
    </lineage>
</organism>
<dbReference type="InterPro" id="IPR018094">
    <property type="entry name" value="Thymidylate_kinase"/>
</dbReference>
<dbReference type="EC" id="2.7.4.9" evidence="2"/>
<evidence type="ECO:0000313" key="10">
    <source>
        <dbReference type="Proteomes" id="UP001497525"/>
    </source>
</evidence>
<dbReference type="GO" id="GO:0006227">
    <property type="term" value="P:dUDP biosynthetic process"/>
    <property type="evidence" value="ECO:0007669"/>
    <property type="project" value="TreeGrafter"/>
</dbReference>
<sequence>MLSRRLIARISRAMSTSNPCGMFIALEGADRSGKSTQSVLLADGLTKLTGRKTLLLRFPDRSTPVGKTIGEYLSGVRKVDDHAVHLLFTANRWEKQKELRDALTSGACAVADRYMYSGIAYTAAKPPPAPTWEWCCKVEKGVVEPDLVICLTPENAEDLKTRGGYGEERYETDDFQKRVLENYIRLANESKLSNSEEIDPDQIATEWHFVQATNKSVEEVHDCIMSIVKQRLARLSLPKVSDCTD</sequence>
<dbReference type="AlphaFoldDB" id="A0AAV2TM56"/>
<proteinExistence type="inferred from homology"/>
<evidence type="ECO:0000256" key="5">
    <source>
        <dbReference type="ARBA" id="ARBA00022741"/>
    </source>
</evidence>
<evidence type="ECO:0000256" key="7">
    <source>
        <dbReference type="ARBA" id="ARBA00022840"/>
    </source>
</evidence>
<dbReference type="HAMAP" id="MF_00165">
    <property type="entry name" value="Thymidylate_kinase"/>
    <property type="match status" value="1"/>
</dbReference>
<dbReference type="GO" id="GO:0006233">
    <property type="term" value="P:dTDP biosynthetic process"/>
    <property type="evidence" value="ECO:0007669"/>
    <property type="project" value="InterPro"/>
</dbReference>
<keyword evidence="7" id="KW-0067">ATP-binding</keyword>
<reference evidence="9" key="1">
    <citation type="submission" date="2024-06" db="EMBL/GenBank/DDBJ databases">
        <authorList>
            <person name="Liu X."/>
            <person name="Lenzi L."/>
            <person name="Haldenby T S."/>
            <person name="Uol C."/>
        </authorList>
    </citation>
    <scope>NUCLEOTIDE SEQUENCE</scope>
</reference>
<evidence type="ECO:0000256" key="1">
    <source>
        <dbReference type="ARBA" id="ARBA00009776"/>
    </source>
</evidence>
<comment type="similarity">
    <text evidence="1">Belongs to the thymidylate kinase family.</text>
</comment>
<name>A0AAV2TM56_CALDB</name>
<keyword evidence="5" id="KW-0547">Nucleotide-binding</keyword>
<accession>A0AAV2TM56</accession>
<feature type="domain" description="Thymidylate kinase-like" evidence="8">
    <location>
        <begin position="26"/>
        <end position="189"/>
    </location>
</feature>
<dbReference type="PANTHER" id="PTHR10344">
    <property type="entry name" value="THYMIDYLATE KINASE"/>
    <property type="match status" value="1"/>
</dbReference>
<dbReference type="EMBL" id="CAXLJL010000489">
    <property type="protein sequence ID" value="CAL5138323.1"/>
    <property type="molecule type" value="Genomic_DNA"/>
</dbReference>
<dbReference type="InterPro" id="IPR039430">
    <property type="entry name" value="Thymidylate_kin-like_dom"/>
</dbReference>
<comment type="caution">
    <text evidence="9">The sequence shown here is derived from an EMBL/GenBank/DDBJ whole genome shotgun (WGS) entry which is preliminary data.</text>
</comment>
<keyword evidence="4" id="KW-0545">Nucleotide biosynthesis</keyword>
<dbReference type="GO" id="GO:0006235">
    <property type="term" value="P:dTTP biosynthetic process"/>
    <property type="evidence" value="ECO:0007669"/>
    <property type="project" value="TreeGrafter"/>
</dbReference>
<dbReference type="NCBIfam" id="TIGR00041">
    <property type="entry name" value="DTMP_kinase"/>
    <property type="match status" value="1"/>
</dbReference>
<gene>
    <name evidence="9" type="ORF">CDAUBV1_LOCUS12918</name>
</gene>
<evidence type="ECO:0000256" key="4">
    <source>
        <dbReference type="ARBA" id="ARBA00022727"/>
    </source>
</evidence>
<dbReference type="GO" id="GO:0004798">
    <property type="term" value="F:dTMP kinase activity"/>
    <property type="evidence" value="ECO:0007669"/>
    <property type="project" value="UniProtKB-EC"/>
</dbReference>
<dbReference type="CDD" id="cd01672">
    <property type="entry name" value="TMPK"/>
    <property type="match status" value="1"/>
</dbReference>
<evidence type="ECO:0000256" key="2">
    <source>
        <dbReference type="ARBA" id="ARBA00012980"/>
    </source>
</evidence>
<dbReference type="GO" id="GO:0005634">
    <property type="term" value="C:nucleus"/>
    <property type="evidence" value="ECO:0007669"/>
    <property type="project" value="TreeGrafter"/>
</dbReference>
<protein>
    <recommendedName>
        <fullName evidence="2">dTMP kinase</fullName>
        <ecNumber evidence="2">2.7.4.9</ecNumber>
    </recommendedName>
</protein>
<dbReference type="InterPro" id="IPR027417">
    <property type="entry name" value="P-loop_NTPase"/>
</dbReference>
<keyword evidence="6" id="KW-0418">Kinase</keyword>
<evidence type="ECO:0000313" key="9">
    <source>
        <dbReference type="EMBL" id="CAL5138323.1"/>
    </source>
</evidence>
<evidence type="ECO:0000256" key="6">
    <source>
        <dbReference type="ARBA" id="ARBA00022777"/>
    </source>
</evidence>
<dbReference type="Pfam" id="PF02223">
    <property type="entry name" value="Thymidylate_kin"/>
    <property type="match status" value="1"/>
</dbReference>
<dbReference type="SUPFAM" id="SSF52540">
    <property type="entry name" value="P-loop containing nucleoside triphosphate hydrolases"/>
    <property type="match status" value="1"/>
</dbReference>
<dbReference type="PANTHER" id="PTHR10344:SF1">
    <property type="entry name" value="THYMIDYLATE KINASE"/>
    <property type="match status" value="1"/>
</dbReference>
<dbReference type="GO" id="GO:0005739">
    <property type="term" value="C:mitochondrion"/>
    <property type="evidence" value="ECO:0007669"/>
    <property type="project" value="TreeGrafter"/>
</dbReference>
<evidence type="ECO:0000256" key="3">
    <source>
        <dbReference type="ARBA" id="ARBA00022679"/>
    </source>
</evidence>
<dbReference type="GO" id="GO:0004550">
    <property type="term" value="F:nucleoside diphosphate kinase activity"/>
    <property type="evidence" value="ECO:0007669"/>
    <property type="project" value="TreeGrafter"/>
</dbReference>
<evidence type="ECO:0000259" key="8">
    <source>
        <dbReference type="Pfam" id="PF02223"/>
    </source>
</evidence>
<keyword evidence="3" id="KW-0808">Transferase</keyword>
<dbReference type="GO" id="GO:0005524">
    <property type="term" value="F:ATP binding"/>
    <property type="evidence" value="ECO:0007669"/>
    <property type="project" value="UniProtKB-KW"/>
</dbReference>